<name>A0A840MZQ2_9BRAD</name>
<dbReference type="InterPro" id="IPR000639">
    <property type="entry name" value="Epox_hydrolase-like"/>
</dbReference>
<dbReference type="InterPro" id="IPR016292">
    <property type="entry name" value="Epoxide_hydrolase"/>
</dbReference>
<keyword evidence="3" id="KW-0378">Hydrolase</keyword>
<feature type="domain" description="Epoxide hydrolase N-terminal" evidence="5">
    <location>
        <begin position="47"/>
        <end position="151"/>
    </location>
</feature>
<evidence type="ECO:0000256" key="4">
    <source>
        <dbReference type="PIRSR" id="PIRSR001112-1"/>
    </source>
</evidence>
<dbReference type="SUPFAM" id="SSF53474">
    <property type="entry name" value="alpha/beta-Hydrolases"/>
    <property type="match status" value="1"/>
</dbReference>
<proteinExistence type="inferred from homology"/>
<dbReference type="InterPro" id="IPR010497">
    <property type="entry name" value="Epoxide_hydro_N"/>
</dbReference>
<feature type="active site" description="Proton donor" evidence="4">
    <location>
        <position position="351"/>
    </location>
</feature>
<feature type="active site" description="Proton acceptor" evidence="4">
    <location>
        <position position="409"/>
    </location>
</feature>
<dbReference type="Proteomes" id="UP000521227">
    <property type="component" value="Unassembled WGS sequence"/>
</dbReference>
<evidence type="ECO:0000256" key="2">
    <source>
        <dbReference type="ARBA" id="ARBA00022797"/>
    </source>
</evidence>
<comment type="similarity">
    <text evidence="1">Belongs to the peptidase S33 family.</text>
</comment>
<dbReference type="Pfam" id="PF06441">
    <property type="entry name" value="EHN"/>
    <property type="match status" value="1"/>
</dbReference>
<sequence>MNTNKTIEAIDHTRRRLLGMAAMGITVAGAASLLPSQLAAAPAGNVIRPFRVHVPEEQLADLRRRIAGTRWPDQETVNDGSQGPQLAKFQEVIRYWGTRYDWRKVEARLNALPMFLTEIDGIDIHFVHVRSKHENALPLIVTHGWPGSIIEQLKIIDPLTDPTARGGNASDAFDLVIPSMPGYGFSGKPTDKGWNPDRIARAWAELMKRLGYAAYVAQGGDWGSPVSSAMARQAPVGLRGIHINLPATVPSEVAMALAGGGPAPAELSVKERAAFDSLDMFFRKYRAYGAIMGTRPQAIGYALADSPIGLAAWIFDYNNGEPTRRLQRDDVLDNITLYWLTNTATSAARIYWETAGQSVVLATAQKTSEISLPVAITVFPDEVYRAPETWSRRAYRNLIYFNEADRGGHFAAWEQPELFSQEIRAAFRPLRQP</sequence>
<accession>A0A840MZQ2</accession>
<evidence type="ECO:0000313" key="7">
    <source>
        <dbReference type="Proteomes" id="UP000521227"/>
    </source>
</evidence>
<dbReference type="GO" id="GO:0097176">
    <property type="term" value="P:epoxide metabolic process"/>
    <property type="evidence" value="ECO:0007669"/>
    <property type="project" value="TreeGrafter"/>
</dbReference>
<dbReference type="InterPro" id="IPR029058">
    <property type="entry name" value="AB_hydrolase_fold"/>
</dbReference>
<dbReference type="GO" id="GO:0004301">
    <property type="term" value="F:epoxide hydrolase activity"/>
    <property type="evidence" value="ECO:0007669"/>
    <property type="project" value="TreeGrafter"/>
</dbReference>
<dbReference type="InterPro" id="IPR006311">
    <property type="entry name" value="TAT_signal"/>
</dbReference>
<dbReference type="PANTHER" id="PTHR21661:SF35">
    <property type="entry name" value="EPOXIDE HYDROLASE"/>
    <property type="match status" value="1"/>
</dbReference>
<protein>
    <submittedName>
        <fullName evidence="6">Pimeloyl-ACP methyl ester carboxylesterase</fullName>
    </submittedName>
</protein>
<dbReference type="PANTHER" id="PTHR21661">
    <property type="entry name" value="EPOXIDE HYDROLASE 1-RELATED"/>
    <property type="match status" value="1"/>
</dbReference>
<evidence type="ECO:0000256" key="3">
    <source>
        <dbReference type="ARBA" id="ARBA00022801"/>
    </source>
</evidence>
<dbReference type="AlphaFoldDB" id="A0A840MZQ2"/>
<comment type="caution">
    <text evidence="6">The sequence shown here is derived from an EMBL/GenBank/DDBJ whole genome shotgun (WGS) entry which is preliminary data.</text>
</comment>
<keyword evidence="2" id="KW-0058">Aromatic hydrocarbons catabolism</keyword>
<feature type="active site" description="Nucleophile" evidence="4">
    <location>
        <position position="221"/>
    </location>
</feature>
<dbReference type="PIRSF" id="PIRSF001112">
    <property type="entry name" value="Epoxide_hydrolase"/>
    <property type="match status" value="1"/>
</dbReference>
<dbReference type="Gene3D" id="3.40.50.1820">
    <property type="entry name" value="alpha/beta hydrolase"/>
    <property type="match status" value="1"/>
</dbReference>
<evidence type="ECO:0000256" key="1">
    <source>
        <dbReference type="ARBA" id="ARBA00010088"/>
    </source>
</evidence>
<dbReference type="EMBL" id="JACHIJ010000004">
    <property type="protein sequence ID" value="MBB5053313.1"/>
    <property type="molecule type" value="Genomic_DNA"/>
</dbReference>
<evidence type="ECO:0000259" key="5">
    <source>
        <dbReference type="Pfam" id="PF06441"/>
    </source>
</evidence>
<dbReference type="PRINTS" id="PR00412">
    <property type="entry name" value="EPOXHYDRLASE"/>
</dbReference>
<reference evidence="6 7" key="1">
    <citation type="submission" date="2020-08" db="EMBL/GenBank/DDBJ databases">
        <title>Genomic Encyclopedia of Type Strains, Phase IV (KMG-IV): sequencing the most valuable type-strain genomes for metagenomic binning, comparative biology and taxonomic classification.</title>
        <authorList>
            <person name="Goeker M."/>
        </authorList>
    </citation>
    <scope>NUCLEOTIDE SEQUENCE [LARGE SCALE GENOMIC DNA]</scope>
    <source>
        <strain evidence="6 7">DSM 17498</strain>
    </source>
</reference>
<organism evidence="6 7">
    <name type="scientific">Afipia massiliensis</name>
    <dbReference type="NCBI Taxonomy" id="211460"/>
    <lineage>
        <taxon>Bacteria</taxon>
        <taxon>Pseudomonadati</taxon>
        <taxon>Pseudomonadota</taxon>
        <taxon>Alphaproteobacteria</taxon>
        <taxon>Hyphomicrobiales</taxon>
        <taxon>Nitrobacteraceae</taxon>
        <taxon>Afipia</taxon>
    </lineage>
</organism>
<dbReference type="PROSITE" id="PS51318">
    <property type="entry name" value="TAT"/>
    <property type="match status" value="1"/>
</dbReference>
<evidence type="ECO:0000313" key="6">
    <source>
        <dbReference type="EMBL" id="MBB5053313.1"/>
    </source>
</evidence>
<gene>
    <name evidence="6" type="ORF">HNQ36_003304</name>
</gene>